<protein>
    <submittedName>
        <fullName evidence="1">Uncharacterized protein</fullName>
    </submittedName>
</protein>
<gene>
    <name evidence="1" type="ORF">O181_027663</name>
</gene>
<dbReference type="Proteomes" id="UP000765509">
    <property type="component" value="Unassembled WGS sequence"/>
</dbReference>
<accession>A0A9Q3CS84</accession>
<reference evidence="1" key="1">
    <citation type="submission" date="2021-03" db="EMBL/GenBank/DDBJ databases">
        <title>Draft genome sequence of rust myrtle Austropuccinia psidii MF-1, a brazilian biotype.</title>
        <authorList>
            <person name="Quecine M.C."/>
            <person name="Pachon D.M.R."/>
            <person name="Bonatelli M.L."/>
            <person name="Correr F.H."/>
            <person name="Franceschini L.M."/>
            <person name="Leite T.F."/>
            <person name="Margarido G.R.A."/>
            <person name="Almeida C.A."/>
            <person name="Ferrarezi J.A."/>
            <person name="Labate C.A."/>
        </authorList>
    </citation>
    <scope>NUCLEOTIDE SEQUENCE</scope>
    <source>
        <strain evidence="1">MF-1</strain>
    </source>
</reference>
<proteinExistence type="predicted"/>
<sequence length="118" mass="12726">MAVDTPAAASVDINMLTQEQLAKENPDSSPAIGLSIAATNKAVKITFTNAIADLKMKAYPFDCVRSEINWPANAARIFPPDKSKGVMVIIRAIGLLNSCNFWNDVGVIQALLKLKIQP</sequence>
<evidence type="ECO:0000313" key="2">
    <source>
        <dbReference type="Proteomes" id="UP000765509"/>
    </source>
</evidence>
<dbReference type="AlphaFoldDB" id="A0A9Q3CS84"/>
<organism evidence="1 2">
    <name type="scientific">Austropuccinia psidii MF-1</name>
    <dbReference type="NCBI Taxonomy" id="1389203"/>
    <lineage>
        <taxon>Eukaryota</taxon>
        <taxon>Fungi</taxon>
        <taxon>Dikarya</taxon>
        <taxon>Basidiomycota</taxon>
        <taxon>Pucciniomycotina</taxon>
        <taxon>Pucciniomycetes</taxon>
        <taxon>Pucciniales</taxon>
        <taxon>Sphaerophragmiaceae</taxon>
        <taxon>Austropuccinia</taxon>
    </lineage>
</organism>
<keyword evidence="2" id="KW-1185">Reference proteome</keyword>
<comment type="caution">
    <text evidence="1">The sequence shown here is derived from an EMBL/GenBank/DDBJ whole genome shotgun (WGS) entry which is preliminary data.</text>
</comment>
<name>A0A9Q3CS84_9BASI</name>
<dbReference type="EMBL" id="AVOT02009365">
    <property type="protein sequence ID" value="MBW0487948.1"/>
    <property type="molecule type" value="Genomic_DNA"/>
</dbReference>
<evidence type="ECO:0000313" key="1">
    <source>
        <dbReference type="EMBL" id="MBW0487948.1"/>
    </source>
</evidence>